<name>A0A1B2EAV3_9HYPH</name>
<dbReference type="SUPFAM" id="SSF51306">
    <property type="entry name" value="LexA/Signal peptidase"/>
    <property type="match status" value="1"/>
</dbReference>
<protein>
    <submittedName>
        <fullName evidence="1">Uncharacterized protein</fullName>
    </submittedName>
</protein>
<dbReference type="Gene3D" id="2.10.109.10">
    <property type="entry name" value="Umud Fragment, subunit A"/>
    <property type="match status" value="1"/>
</dbReference>
<dbReference type="KEGG" id="moc:BB934_01820"/>
<organism evidence="1">
    <name type="scientific">Microvirga ossetica</name>
    <dbReference type="NCBI Taxonomy" id="1882682"/>
    <lineage>
        <taxon>Bacteria</taxon>
        <taxon>Pseudomonadati</taxon>
        <taxon>Pseudomonadota</taxon>
        <taxon>Alphaproteobacteria</taxon>
        <taxon>Hyphomicrobiales</taxon>
        <taxon>Methylobacteriaceae</taxon>
        <taxon>Microvirga</taxon>
    </lineage>
</organism>
<reference evidence="1" key="1">
    <citation type="submission" date="2016-07" db="EMBL/GenBank/DDBJ databases">
        <title>Microvirga ossetica sp. nov. a new species of rhizobia isolated from root nodules of the legume species Vicia alpestris Steven originated from North Ossetia region in the Caucasus.</title>
        <authorList>
            <person name="Safronova V.I."/>
            <person name="Kuznetsova I.G."/>
            <person name="Sazanova A.L."/>
            <person name="Belimov A."/>
            <person name="Andronov E."/>
            <person name="Osledkin Y.S."/>
            <person name="Onishchuk O.P."/>
            <person name="Kurchak O.N."/>
            <person name="Shaposhnikov A.I."/>
            <person name="Willems A."/>
            <person name="Tikhonovich I.A."/>
        </authorList>
    </citation>
    <scope>NUCLEOTIDE SEQUENCE [LARGE SCALE GENOMIC DNA]</scope>
    <source>
        <strain evidence="1">V5/3M</strain>
    </source>
</reference>
<gene>
    <name evidence="1" type="ORF">BB934_01820</name>
</gene>
<proteinExistence type="predicted"/>
<dbReference type="InterPro" id="IPR036286">
    <property type="entry name" value="LexA/Signal_pep-like_sf"/>
</dbReference>
<sequence>MPSTQWEEATILVPRLKYVEVERGSRTLQPTGRHKLFETELLQELGLSADDAGVISVSDADMAPLMNPLDDVLIHLKECSFSQDELFVVAVEDQLTIRRAERVTGEASWILTAERRDVPAVAVSGNLPLQVYGRVRWIGHKL</sequence>
<dbReference type="AlphaFoldDB" id="A0A1B2EAV3"/>
<evidence type="ECO:0000313" key="1">
    <source>
        <dbReference type="EMBL" id="ANY77110.1"/>
    </source>
</evidence>
<dbReference type="EMBL" id="CP016616">
    <property type="protein sequence ID" value="ANY77110.1"/>
    <property type="molecule type" value="Genomic_DNA"/>
</dbReference>
<accession>A0A1B2EAV3</accession>